<dbReference type="Proteomes" id="UP000199318">
    <property type="component" value="Unassembled WGS sequence"/>
</dbReference>
<name>A0A1H9RXM4_9BACI</name>
<dbReference type="InterPro" id="IPR029151">
    <property type="entry name" value="Sensor-like_sf"/>
</dbReference>
<dbReference type="SUPFAM" id="SSF103190">
    <property type="entry name" value="Sensory domain-like"/>
    <property type="match status" value="1"/>
</dbReference>
<dbReference type="Gene3D" id="3.30.450.20">
    <property type="entry name" value="PAS domain"/>
    <property type="match status" value="1"/>
</dbReference>
<dbReference type="SUPFAM" id="SSF141868">
    <property type="entry name" value="EAL domain-like"/>
    <property type="match status" value="1"/>
</dbReference>
<gene>
    <name evidence="2" type="ORF">SAMN05444126_105120</name>
</gene>
<dbReference type="SMART" id="SM00052">
    <property type="entry name" value="EAL"/>
    <property type="match status" value="1"/>
</dbReference>
<protein>
    <submittedName>
        <fullName evidence="2">EAL domain, c-di-GMP-specific phosphodiesterase class I (Or its enzymatically inactive variant)</fullName>
    </submittedName>
</protein>
<evidence type="ECO:0000313" key="3">
    <source>
        <dbReference type="Proteomes" id="UP000199318"/>
    </source>
</evidence>
<dbReference type="InterPro" id="IPR001633">
    <property type="entry name" value="EAL_dom"/>
</dbReference>
<keyword evidence="3" id="KW-1185">Reference proteome</keyword>
<dbReference type="Pfam" id="PF10388">
    <property type="entry name" value="YkuI_C"/>
    <property type="match status" value="1"/>
</dbReference>
<dbReference type="PANTHER" id="PTHR33121:SF82">
    <property type="entry name" value="SIGNAL TRANSDUCTION PROTEIN CONTAINING A EAL DOMAIN"/>
    <property type="match status" value="1"/>
</dbReference>
<dbReference type="InterPro" id="IPR018842">
    <property type="entry name" value="YkuI_C"/>
</dbReference>
<dbReference type="PROSITE" id="PS50883">
    <property type="entry name" value="EAL"/>
    <property type="match status" value="1"/>
</dbReference>
<organism evidence="2 3">
    <name type="scientific">Salisediminibacterium halotolerans</name>
    <dbReference type="NCBI Taxonomy" id="517425"/>
    <lineage>
        <taxon>Bacteria</taxon>
        <taxon>Bacillati</taxon>
        <taxon>Bacillota</taxon>
        <taxon>Bacilli</taxon>
        <taxon>Bacillales</taxon>
        <taxon>Bacillaceae</taxon>
        <taxon>Salisediminibacterium</taxon>
    </lineage>
</organism>
<dbReference type="OrthoDB" id="1673646at2"/>
<dbReference type="GO" id="GO:0071111">
    <property type="term" value="F:cyclic-guanylate-specific phosphodiesterase activity"/>
    <property type="evidence" value="ECO:0007669"/>
    <property type="project" value="InterPro"/>
</dbReference>
<dbReference type="STRING" id="1464123.SAMN05444126_105120"/>
<dbReference type="InterPro" id="IPR050706">
    <property type="entry name" value="Cyclic-di-GMP_PDE-like"/>
</dbReference>
<dbReference type="AlphaFoldDB" id="A0A1H9RXM4"/>
<feature type="domain" description="EAL" evidence="1">
    <location>
        <begin position="1"/>
        <end position="250"/>
    </location>
</feature>
<proteinExistence type="predicted"/>
<dbReference type="EMBL" id="FOGV01000005">
    <property type="protein sequence ID" value="SER76863.1"/>
    <property type="molecule type" value="Genomic_DNA"/>
</dbReference>
<dbReference type="Pfam" id="PF00563">
    <property type="entry name" value="EAL"/>
    <property type="match status" value="1"/>
</dbReference>
<comment type="caution">
    <text evidence="2">The sequence shown here is derived from an EMBL/GenBank/DDBJ whole genome shotgun (WGS) entry which is preliminary data.</text>
</comment>
<reference evidence="3" key="1">
    <citation type="submission" date="2016-10" db="EMBL/GenBank/DDBJ databases">
        <authorList>
            <person name="de Groot N.N."/>
        </authorList>
    </citation>
    <scope>NUCLEOTIDE SEQUENCE [LARGE SCALE GENOMIC DNA]</scope>
    <source>
        <strain evidence="3">10nlg</strain>
    </source>
</reference>
<evidence type="ECO:0000313" key="2">
    <source>
        <dbReference type="EMBL" id="SER76863.1"/>
    </source>
</evidence>
<evidence type="ECO:0000259" key="1">
    <source>
        <dbReference type="PROSITE" id="PS50883"/>
    </source>
</evidence>
<dbReference type="PANTHER" id="PTHR33121">
    <property type="entry name" value="CYCLIC DI-GMP PHOSPHODIESTERASE PDEF"/>
    <property type="match status" value="1"/>
</dbReference>
<dbReference type="Gene3D" id="3.20.20.450">
    <property type="entry name" value="EAL domain"/>
    <property type="match status" value="1"/>
</dbReference>
<dbReference type="CDD" id="cd01948">
    <property type="entry name" value="EAL"/>
    <property type="match status" value="1"/>
</dbReference>
<dbReference type="InterPro" id="IPR035919">
    <property type="entry name" value="EAL_sf"/>
</dbReference>
<sequence length="404" mass="47474">MEAHDVIDRLDQVFPVFQPVFNTEEFRIIGYEVLGRIEQNGEPRSLASFFNDETVPAEYRWEAEKTVQDQAVKQVLASAEKPKLFFNLNAKVIFQLDCLEELMERFADYEAKGLSPDRVVFEFQVDRLKEQEEDFSHMLMYMKASGFHVAIDDIRINETNLDRFSRLEPNVMKVDLSDLRSGKDPNTYQDVLNALALFARKIGAILHFKGIGESFQLLQAWRHGGRFLQGTYLMKPVPSFQDPFAARPLLESNIHAFIQARHRKLKEQIAFMQSLEKVLAANVKGKQDDPDAFIRSITKRVHEVSSRIYVCDEFGYQISSNWVKNERGQWEMDPEAEGKNWSWRTYFLDLIMQMKYRKSGMLSDKYRDIETNVFIRTFSYPIDHERYVFIDIDPTYLFENDWLM</sequence>
<dbReference type="RefSeq" id="WP_093072276.1">
    <property type="nucleotide sequence ID" value="NZ_FOGV01000005.1"/>
</dbReference>
<accession>A0A1H9RXM4</accession>